<dbReference type="AlphaFoldDB" id="A0A5Q3EZX7"/>
<accession>A0A5Q3EZX7</accession>
<evidence type="ECO:0000256" key="1">
    <source>
        <dbReference type="SAM" id="MobiDB-lite"/>
    </source>
</evidence>
<gene>
    <name evidence="2" type="ORF">C2S_9137</name>
</gene>
<organism evidence="2 3">
    <name type="scientific">Fusarium fujikuroi</name>
    <name type="common">Bakanae and foot rot disease fungus</name>
    <name type="synonym">Gibberella fujikuroi</name>
    <dbReference type="NCBI Taxonomy" id="5127"/>
    <lineage>
        <taxon>Eukaryota</taxon>
        <taxon>Fungi</taxon>
        <taxon>Dikarya</taxon>
        <taxon>Ascomycota</taxon>
        <taxon>Pezizomycotina</taxon>
        <taxon>Sordariomycetes</taxon>
        <taxon>Hypocreomycetidae</taxon>
        <taxon>Hypocreales</taxon>
        <taxon>Nectriaceae</taxon>
        <taxon>Fusarium</taxon>
        <taxon>Fusarium fujikuroi species complex</taxon>
    </lineage>
</organism>
<name>A0A5Q3EZX7_FUSFU</name>
<sequence>MWYKIKDSRPRHGILGLWEKQQHRPTYVLLPHKAQDMAGWVSSRNSSGEEAMLLSEASVLIRIMMSGDPIMPVDVGSFETTLVSTQSHAFSLHSHPNNRYLGLQQPTKQARLSPPVGTHGSSDGRLPPVNKVFLSS</sequence>
<evidence type="ECO:0000313" key="3">
    <source>
        <dbReference type="Proteomes" id="UP000760494"/>
    </source>
</evidence>
<dbReference type="EMBL" id="CABFJX010000370">
    <property type="protein sequence ID" value="VTT73555.1"/>
    <property type="molecule type" value="Genomic_DNA"/>
</dbReference>
<comment type="caution">
    <text evidence="2">The sequence shown here is derived from an EMBL/GenBank/DDBJ whole genome shotgun (WGS) entry which is preliminary data.</text>
</comment>
<protein>
    <submittedName>
        <fullName evidence="2">Uncharacterized protein</fullName>
    </submittedName>
</protein>
<evidence type="ECO:0000313" key="2">
    <source>
        <dbReference type="EMBL" id="VTT73555.1"/>
    </source>
</evidence>
<proteinExistence type="predicted"/>
<reference evidence="2" key="1">
    <citation type="submission" date="2019-05" db="EMBL/GenBank/DDBJ databases">
        <authorList>
            <person name="Piombo E."/>
        </authorList>
    </citation>
    <scope>NUCLEOTIDE SEQUENCE</scope>
    <source>
        <strain evidence="2">C2S</strain>
    </source>
</reference>
<dbReference type="Proteomes" id="UP000760494">
    <property type="component" value="Unassembled WGS sequence"/>
</dbReference>
<feature type="region of interest" description="Disordered" evidence="1">
    <location>
        <begin position="95"/>
        <end position="136"/>
    </location>
</feature>